<protein>
    <recommendedName>
        <fullName evidence="2">Enhancer of rudimentary homolog</fullName>
    </recommendedName>
</protein>
<accession>D8SC84</accession>
<dbReference type="EMBL" id="GL377661">
    <property type="protein sequence ID" value="EFJ09615.1"/>
    <property type="molecule type" value="Genomic_DNA"/>
</dbReference>
<dbReference type="InterPro" id="IPR000781">
    <property type="entry name" value="ERH"/>
</dbReference>
<keyword evidence="5" id="KW-1185">Reference proteome</keyword>
<dbReference type="Gramene" id="EFJ18147">
    <property type="protein sequence ID" value="EFJ18147"/>
    <property type="gene ID" value="SELMODRAFT_113284"/>
</dbReference>
<dbReference type="eggNOG" id="KOG1766">
    <property type="taxonomic scope" value="Eukaryota"/>
</dbReference>
<dbReference type="OrthoDB" id="7887808at2759"/>
<sequence length="110" mass="12824">MSSKKKILLLVQQNQNQSSRTYLEFDSIPLCMEGVCAMYEKKLKDLNPELTSICYDIGDLYDFIDGLKDISALVYDPNVHGFLPYDRQWIKHRSFQHLRKLAAPVQKDIK</sequence>
<dbReference type="SUPFAM" id="SSF143875">
    <property type="entry name" value="ERH-like"/>
    <property type="match status" value="1"/>
</dbReference>
<dbReference type="PANTHER" id="PTHR12373">
    <property type="entry name" value="ENHANCER OF RUDIMENTARY ERH"/>
    <property type="match status" value="1"/>
</dbReference>
<dbReference type="InterPro" id="IPR035912">
    <property type="entry name" value="EHR_sf"/>
</dbReference>
<evidence type="ECO:0000256" key="2">
    <source>
        <dbReference type="PIRNR" id="PIRNR016393"/>
    </source>
</evidence>
<comment type="function">
    <text evidence="2">May have a role in the cell cycle.</text>
</comment>
<name>D8SC84_SELML</name>
<dbReference type="HOGENOM" id="CLU_125703_0_1_1"/>
<proteinExistence type="inferred from homology"/>
<reference evidence="4 5" key="1">
    <citation type="journal article" date="2011" name="Science">
        <title>The Selaginella genome identifies genetic changes associated with the evolution of vascular plants.</title>
        <authorList>
            <person name="Banks J.A."/>
            <person name="Nishiyama T."/>
            <person name="Hasebe M."/>
            <person name="Bowman J.L."/>
            <person name="Gribskov M."/>
            <person name="dePamphilis C."/>
            <person name="Albert V.A."/>
            <person name="Aono N."/>
            <person name="Aoyama T."/>
            <person name="Ambrose B.A."/>
            <person name="Ashton N.W."/>
            <person name="Axtell M.J."/>
            <person name="Barker E."/>
            <person name="Barker M.S."/>
            <person name="Bennetzen J.L."/>
            <person name="Bonawitz N.D."/>
            <person name="Chapple C."/>
            <person name="Cheng C."/>
            <person name="Correa L.G."/>
            <person name="Dacre M."/>
            <person name="DeBarry J."/>
            <person name="Dreyer I."/>
            <person name="Elias M."/>
            <person name="Engstrom E.M."/>
            <person name="Estelle M."/>
            <person name="Feng L."/>
            <person name="Finet C."/>
            <person name="Floyd S.K."/>
            <person name="Frommer W.B."/>
            <person name="Fujita T."/>
            <person name="Gramzow L."/>
            <person name="Gutensohn M."/>
            <person name="Harholt J."/>
            <person name="Hattori M."/>
            <person name="Heyl A."/>
            <person name="Hirai T."/>
            <person name="Hiwatashi Y."/>
            <person name="Ishikawa M."/>
            <person name="Iwata M."/>
            <person name="Karol K.G."/>
            <person name="Koehler B."/>
            <person name="Kolukisaoglu U."/>
            <person name="Kubo M."/>
            <person name="Kurata T."/>
            <person name="Lalonde S."/>
            <person name="Li K."/>
            <person name="Li Y."/>
            <person name="Litt A."/>
            <person name="Lyons E."/>
            <person name="Manning G."/>
            <person name="Maruyama T."/>
            <person name="Michael T.P."/>
            <person name="Mikami K."/>
            <person name="Miyazaki S."/>
            <person name="Morinaga S."/>
            <person name="Murata T."/>
            <person name="Mueller-Roeber B."/>
            <person name="Nelson D.R."/>
            <person name="Obara M."/>
            <person name="Oguri Y."/>
            <person name="Olmstead R.G."/>
            <person name="Onodera N."/>
            <person name="Petersen B.L."/>
            <person name="Pils B."/>
            <person name="Prigge M."/>
            <person name="Rensing S.A."/>
            <person name="Riano-Pachon D.M."/>
            <person name="Roberts A.W."/>
            <person name="Sato Y."/>
            <person name="Scheller H.V."/>
            <person name="Schulz B."/>
            <person name="Schulz C."/>
            <person name="Shakirov E.V."/>
            <person name="Shibagaki N."/>
            <person name="Shinohara N."/>
            <person name="Shippen D.E."/>
            <person name="Soerensen I."/>
            <person name="Sotooka R."/>
            <person name="Sugimoto N."/>
            <person name="Sugita M."/>
            <person name="Sumikawa N."/>
            <person name="Tanurdzic M."/>
            <person name="Theissen G."/>
            <person name="Ulvskov P."/>
            <person name="Wakazuki S."/>
            <person name="Weng J.K."/>
            <person name="Willats W.W."/>
            <person name="Wipf D."/>
            <person name="Wolf P.G."/>
            <person name="Yang L."/>
            <person name="Zimmer A.D."/>
            <person name="Zhu Q."/>
            <person name="Mitros T."/>
            <person name="Hellsten U."/>
            <person name="Loque D."/>
            <person name="Otillar R."/>
            <person name="Salamov A."/>
            <person name="Schmutz J."/>
            <person name="Shapiro H."/>
            <person name="Lindquist E."/>
            <person name="Lucas S."/>
            <person name="Rokhsar D."/>
            <person name="Grigoriev I.V."/>
        </authorList>
    </citation>
    <scope>NUCLEOTIDE SEQUENCE [LARGE SCALE GENOMIC DNA]</scope>
</reference>
<evidence type="ECO:0000313" key="4">
    <source>
        <dbReference type="EMBL" id="EFJ18147.1"/>
    </source>
</evidence>
<dbReference type="EMBL" id="GL377611">
    <property type="protein sequence ID" value="EFJ18147.1"/>
    <property type="molecule type" value="Genomic_DNA"/>
</dbReference>
<dbReference type="PIRSF" id="PIRSF016393">
    <property type="entry name" value="Enh_rudimentary"/>
    <property type="match status" value="1"/>
</dbReference>
<dbReference type="OMA" id="HSSHAYV"/>
<gene>
    <name evidence="4" type="ORF">SELMODRAFT_113284</name>
    <name evidence="3" type="ORF">SELMODRAFT_129603</name>
</gene>
<dbReference type="KEGG" id="smo:SELMODRAFT_113284"/>
<dbReference type="Proteomes" id="UP000001514">
    <property type="component" value="Unassembled WGS sequence"/>
</dbReference>
<organism evidence="5">
    <name type="scientific">Selaginella moellendorffii</name>
    <name type="common">Spikemoss</name>
    <dbReference type="NCBI Taxonomy" id="88036"/>
    <lineage>
        <taxon>Eukaryota</taxon>
        <taxon>Viridiplantae</taxon>
        <taxon>Streptophyta</taxon>
        <taxon>Embryophyta</taxon>
        <taxon>Tracheophyta</taxon>
        <taxon>Lycopodiopsida</taxon>
        <taxon>Selaginellales</taxon>
        <taxon>Selaginellaceae</taxon>
        <taxon>Selaginella</taxon>
    </lineage>
</organism>
<dbReference type="InParanoid" id="D8SC84"/>
<comment type="similarity">
    <text evidence="1 2">Belongs to the E(R) family.</text>
</comment>
<dbReference type="Gramene" id="EFJ09615">
    <property type="protein sequence ID" value="EFJ09615"/>
    <property type="gene ID" value="SELMODRAFT_129603"/>
</dbReference>
<dbReference type="KEGG" id="smo:SELMODRAFT_129603"/>
<dbReference type="Gene3D" id="3.30.2260.10">
    <property type="entry name" value="Enhancer of rudimentary"/>
    <property type="match status" value="1"/>
</dbReference>
<dbReference type="Pfam" id="PF01133">
    <property type="entry name" value="ER"/>
    <property type="match status" value="1"/>
</dbReference>
<evidence type="ECO:0000313" key="3">
    <source>
        <dbReference type="EMBL" id="EFJ09615.1"/>
    </source>
</evidence>
<evidence type="ECO:0000256" key="1">
    <source>
        <dbReference type="ARBA" id="ARBA00007491"/>
    </source>
</evidence>
<dbReference type="STRING" id="88036.D8SC84"/>
<evidence type="ECO:0000313" key="5">
    <source>
        <dbReference type="Proteomes" id="UP000001514"/>
    </source>
</evidence>
<dbReference type="AlphaFoldDB" id="D8SC84"/>
<dbReference type="PANTHER" id="PTHR12373:SF0">
    <property type="entry name" value="ENHANCER OF RUDIMENTARY HOMOLOG"/>
    <property type="match status" value="1"/>
</dbReference>
<keyword evidence="2" id="KW-0131">Cell cycle</keyword>